<protein>
    <submittedName>
        <fullName evidence="1">Uncharacterized protein</fullName>
    </submittedName>
</protein>
<dbReference type="AlphaFoldDB" id="A0A6S5CBI3"/>
<dbReference type="Proteomes" id="UP000515442">
    <property type="component" value="Chromosome"/>
</dbReference>
<name>A0A6S5CBI3_AERVE</name>
<accession>A0A6S5CBI3</accession>
<evidence type="ECO:0000313" key="2">
    <source>
        <dbReference type="Proteomes" id="UP000515442"/>
    </source>
</evidence>
<reference evidence="1 2" key="1">
    <citation type="submission" date="2019-12" db="EMBL/GenBank/DDBJ databases">
        <title>complete genome sequences of Aeromonas veronii str. WP3-W19-ESBL-03 isolated from wastewater treatment plant effluent.</title>
        <authorList>
            <person name="Sekizuka T."/>
            <person name="Itokawa K."/>
            <person name="Yatsu K."/>
            <person name="Inamine Y."/>
            <person name="Kuroda M."/>
        </authorList>
    </citation>
    <scope>NUCLEOTIDE SEQUENCE [LARGE SCALE GENOMIC DNA]</scope>
    <source>
        <strain evidence="1 2">WP3-W19-ESBL-03</strain>
    </source>
</reference>
<organism evidence="1 2">
    <name type="scientific">Aeromonas veronii</name>
    <dbReference type="NCBI Taxonomy" id="654"/>
    <lineage>
        <taxon>Bacteria</taxon>
        <taxon>Pseudomonadati</taxon>
        <taxon>Pseudomonadota</taxon>
        <taxon>Gammaproteobacteria</taxon>
        <taxon>Aeromonadales</taxon>
        <taxon>Aeromonadaceae</taxon>
        <taxon>Aeromonas</taxon>
    </lineage>
</organism>
<evidence type="ECO:0000313" key="1">
    <source>
        <dbReference type="EMBL" id="BBR40398.1"/>
    </source>
</evidence>
<sequence length="66" mass="7605">MFLNQPMITSLPRTRNGVGIHRKPAKIGLSTMFDRQAGKRRNMVVCEYHDREHGPVCDRALRRVDA</sequence>
<gene>
    <name evidence="1" type="ORF">WP3W19E03_29230</name>
</gene>
<proteinExistence type="predicted"/>
<dbReference type="EMBL" id="AP022038">
    <property type="protein sequence ID" value="BBR40398.1"/>
    <property type="molecule type" value="Genomic_DNA"/>
</dbReference>